<protein>
    <submittedName>
        <fullName evidence="1">Uncharacterized protein</fullName>
    </submittedName>
</protein>
<proteinExistence type="predicted"/>
<reference evidence="1 2" key="1">
    <citation type="submission" date="2019-11" db="EMBL/GenBank/DDBJ databases">
        <title>Comparative genomics of hydrocarbon-degrading Desulfosarcina strains.</title>
        <authorList>
            <person name="Watanabe M."/>
            <person name="Kojima H."/>
            <person name="Fukui M."/>
        </authorList>
    </citation>
    <scope>NUCLEOTIDE SEQUENCE [LARGE SCALE GENOMIC DNA]</scope>
    <source>
        <strain evidence="1 2">28bB2T</strain>
    </source>
</reference>
<name>A0A5K7ZP07_9BACT</name>
<evidence type="ECO:0000313" key="1">
    <source>
        <dbReference type="EMBL" id="BBO82415.1"/>
    </source>
</evidence>
<organism evidence="1 2">
    <name type="scientific">Desulfosarcina ovata subsp. sediminis</name>
    <dbReference type="NCBI Taxonomy" id="885957"/>
    <lineage>
        <taxon>Bacteria</taxon>
        <taxon>Pseudomonadati</taxon>
        <taxon>Thermodesulfobacteriota</taxon>
        <taxon>Desulfobacteria</taxon>
        <taxon>Desulfobacterales</taxon>
        <taxon>Desulfosarcinaceae</taxon>
        <taxon>Desulfosarcina</taxon>
    </lineage>
</organism>
<dbReference type="EMBL" id="AP021876">
    <property type="protein sequence ID" value="BBO82415.1"/>
    <property type="molecule type" value="Genomic_DNA"/>
</dbReference>
<dbReference type="Proteomes" id="UP000425960">
    <property type="component" value="Chromosome"/>
</dbReference>
<gene>
    <name evidence="1" type="ORF">DSCO28_29810</name>
</gene>
<accession>A0A5K7ZP07</accession>
<dbReference type="AlphaFoldDB" id="A0A5K7ZP07"/>
<dbReference type="RefSeq" id="WP_155322884.1">
    <property type="nucleotide sequence ID" value="NZ_AP021876.1"/>
</dbReference>
<evidence type="ECO:0000313" key="2">
    <source>
        <dbReference type="Proteomes" id="UP000425960"/>
    </source>
</evidence>
<dbReference type="KEGG" id="dov:DSCO28_29810"/>
<sequence>MEYSQMTKRVLDFQKMSFDNWYNAVTSLQNQAVSMMDTVLDQSRWLPDDGRKAIQRWIHLCEQEGGRFKTYVDDGFTGIEKYISESKTTAPTKTKTTE</sequence>